<proteinExistence type="predicted"/>
<evidence type="ECO:0000313" key="1">
    <source>
        <dbReference type="EMBL" id="ABX09365.1"/>
    </source>
</evidence>
<dbReference type="HOGENOM" id="CLU_2131246_0_0_3"/>
<keyword evidence="2" id="KW-1185">Reference proteome</keyword>
<dbReference type="Proteomes" id="UP000000788">
    <property type="component" value="Chromosome"/>
</dbReference>
<dbReference type="AlphaFoldDB" id="A9BC03"/>
<protein>
    <submittedName>
        <fullName evidence="1">Uncharacterized protein</fullName>
    </submittedName>
</protein>
<dbReference type="RefSeq" id="WP_012195986.1">
    <property type="nucleotide sequence ID" value="NC_009976.1"/>
</dbReference>
<reference evidence="1 2" key="1">
    <citation type="journal article" date="2007" name="PLoS Genet.">
        <title>Patterns and implications of gene gain and loss in the evolution of Prochlorococcus.</title>
        <authorList>
            <person name="Kettler G.C."/>
            <person name="Martiny A.C."/>
            <person name="Huang K."/>
            <person name="Zucker J."/>
            <person name="Coleman M.L."/>
            <person name="Rodrigue S."/>
            <person name="Chen F."/>
            <person name="Lapidus A."/>
            <person name="Ferriera S."/>
            <person name="Johnson J."/>
            <person name="Steglich C."/>
            <person name="Church G.M."/>
            <person name="Richardson P."/>
            <person name="Chisholm S.W."/>
        </authorList>
    </citation>
    <scope>NUCLEOTIDE SEQUENCE [LARGE SCALE GENOMIC DNA]</scope>
    <source>
        <strain evidence="2">MIT 9211</strain>
    </source>
</reference>
<organism evidence="1 2">
    <name type="scientific">Prochlorococcus marinus (strain MIT 9211)</name>
    <dbReference type="NCBI Taxonomy" id="93059"/>
    <lineage>
        <taxon>Bacteria</taxon>
        <taxon>Bacillati</taxon>
        <taxon>Cyanobacteriota</taxon>
        <taxon>Cyanophyceae</taxon>
        <taxon>Synechococcales</taxon>
        <taxon>Prochlorococcaceae</taxon>
        <taxon>Prochlorococcus</taxon>
    </lineage>
</organism>
<accession>A9BC03</accession>
<sequence>MNNFALIKRTSPLHDYWQSEQNDLDERQRLLKINHESKAKYLFEKEPYKWENLYQSIIREVLKGDEGSINGLKVLLDTVSSTEREKIFKSYRDVNLFDEDVIENLLNKRKKTK</sequence>
<name>A9BC03_PROM4</name>
<dbReference type="EMBL" id="CP000878">
    <property type="protein sequence ID" value="ABX09365.1"/>
    <property type="molecule type" value="Genomic_DNA"/>
</dbReference>
<gene>
    <name evidence="1" type="ordered locus">P9211_14341</name>
</gene>
<dbReference type="KEGG" id="pmj:P9211_14341"/>
<evidence type="ECO:0000313" key="2">
    <source>
        <dbReference type="Proteomes" id="UP000000788"/>
    </source>
</evidence>